<protein>
    <submittedName>
        <fullName evidence="1">Uncharacterized protein</fullName>
    </submittedName>
</protein>
<evidence type="ECO:0000313" key="2">
    <source>
        <dbReference type="Proteomes" id="UP000494106"/>
    </source>
</evidence>
<dbReference type="AlphaFoldDB" id="A0A8S0YTS9"/>
<keyword evidence="2" id="KW-1185">Reference proteome</keyword>
<dbReference type="Proteomes" id="UP000494106">
    <property type="component" value="Unassembled WGS sequence"/>
</dbReference>
<sequence>MTDSTDRAHNMVSEVGFVPAPPFPSMNFTGNLAENFKTWVQRFRIYLEANGLDEVGEKRKISILLNCIGEKGIEIYNTFNTSSAEKLDTVIEKFKEYFNPKRSLTIL</sequence>
<name>A0A8S0YTS9_ARCPL</name>
<accession>A0A8S0YTS9</accession>
<dbReference type="EMBL" id="CADEBC010000123">
    <property type="protein sequence ID" value="CAB3222939.1"/>
    <property type="molecule type" value="Genomic_DNA"/>
</dbReference>
<comment type="caution">
    <text evidence="1">The sequence shown here is derived from an EMBL/GenBank/DDBJ whole genome shotgun (WGS) entry which is preliminary data.</text>
</comment>
<organism evidence="1 2">
    <name type="scientific">Arctia plantaginis</name>
    <name type="common">Wood tiger moth</name>
    <name type="synonym">Phalaena plantaginis</name>
    <dbReference type="NCBI Taxonomy" id="874455"/>
    <lineage>
        <taxon>Eukaryota</taxon>
        <taxon>Metazoa</taxon>
        <taxon>Ecdysozoa</taxon>
        <taxon>Arthropoda</taxon>
        <taxon>Hexapoda</taxon>
        <taxon>Insecta</taxon>
        <taxon>Pterygota</taxon>
        <taxon>Neoptera</taxon>
        <taxon>Endopterygota</taxon>
        <taxon>Lepidoptera</taxon>
        <taxon>Glossata</taxon>
        <taxon>Ditrysia</taxon>
        <taxon>Noctuoidea</taxon>
        <taxon>Erebidae</taxon>
        <taxon>Arctiinae</taxon>
        <taxon>Arctia</taxon>
    </lineage>
</organism>
<proteinExistence type="predicted"/>
<gene>
    <name evidence="1" type="ORF">APLA_LOCUS1369</name>
</gene>
<evidence type="ECO:0000313" key="1">
    <source>
        <dbReference type="EMBL" id="CAB3222939.1"/>
    </source>
</evidence>
<dbReference type="OrthoDB" id="2286242at2759"/>
<reference evidence="1 2" key="1">
    <citation type="submission" date="2020-04" db="EMBL/GenBank/DDBJ databases">
        <authorList>
            <person name="Wallbank WR R."/>
            <person name="Pardo Diaz C."/>
            <person name="Kozak K."/>
            <person name="Martin S."/>
            <person name="Jiggins C."/>
            <person name="Moest M."/>
            <person name="Warren A I."/>
            <person name="Byers J.R.P. K."/>
            <person name="Montejo-Kovacevich G."/>
            <person name="Yen C E."/>
        </authorList>
    </citation>
    <scope>NUCLEOTIDE SEQUENCE [LARGE SCALE GENOMIC DNA]</scope>
</reference>